<reference evidence="3 4" key="1">
    <citation type="journal article" date="2015" name="J. Microbiol.">
        <title>Sphingosinicella ginsenosidimutans sp. nov., with ginsenoside converting activity.</title>
        <authorList>
            <person name="Kim J.K."/>
            <person name="Kang M.S."/>
            <person name="Park S.C."/>
            <person name="Kim K.M."/>
            <person name="Choi K."/>
            <person name="Yoon M.H."/>
            <person name="Im W.T."/>
        </authorList>
    </citation>
    <scope>NUCLEOTIDE SEQUENCE [LARGE SCALE GENOMIC DNA]</scope>
    <source>
        <strain evidence="3 4">BS-11</strain>
    </source>
</reference>
<name>A0A5C6TTA1_9SPHN</name>
<feature type="transmembrane region" description="Helical" evidence="2">
    <location>
        <begin position="167"/>
        <end position="187"/>
    </location>
</feature>
<dbReference type="RefSeq" id="WP_147043039.1">
    <property type="nucleotide sequence ID" value="NZ_BAABIR010000003.1"/>
</dbReference>
<gene>
    <name evidence="3" type="ORF">FRZ32_08145</name>
</gene>
<feature type="region of interest" description="Disordered" evidence="1">
    <location>
        <begin position="94"/>
        <end position="126"/>
    </location>
</feature>
<evidence type="ECO:0000256" key="2">
    <source>
        <dbReference type="SAM" id="Phobius"/>
    </source>
</evidence>
<evidence type="ECO:0000313" key="4">
    <source>
        <dbReference type="Proteomes" id="UP000321249"/>
    </source>
</evidence>
<accession>A0A5C6TTA1</accession>
<evidence type="ECO:0000313" key="3">
    <source>
        <dbReference type="EMBL" id="TXC63633.1"/>
    </source>
</evidence>
<comment type="caution">
    <text evidence="3">The sequence shown here is derived from an EMBL/GenBank/DDBJ whole genome shotgun (WGS) entry which is preliminary data.</text>
</comment>
<dbReference type="OrthoDB" id="7328956at2"/>
<dbReference type="InterPro" id="IPR005625">
    <property type="entry name" value="PepSY-ass_TM"/>
</dbReference>
<dbReference type="AlphaFoldDB" id="A0A5C6TTA1"/>
<keyword evidence="4" id="KW-1185">Reference proteome</keyword>
<evidence type="ECO:0000256" key="1">
    <source>
        <dbReference type="SAM" id="MobiDB-lite"/>
    </source>
</evidence>
<keyword evidence="2" id="KW-0812">Transmembrane</keyword>
<feature type="transmembrane region" description="Helical" evidence="2">
    <location>
        <begin position="208"/>
        <end position="231"/>
    </location>
</feature>
<dbReference type="Pfam" id="PF03929">
    <property type="entry name" value="PepSY_TM"/>
    <property type="match status" value="1"/>
</dbReference>
<protein>
    <submittedName>
        <fullName evidence="3">PepSY domain-containing protein</fullName>
    </submittedName>
</protein>
<feature type="transmembrane region" description="Helical" evidence="2">
    <location>
        <begin position="20"/>
        <end position="40"/>
    </location>
</feature>
<sequence>MRQSTTLRLRGWWLQVHKWIGLILAILIIPLCVSGAALVWDGALDKVINPGRYAVTGAPGLPPSAYEAAARAAIGADERLVSIRYPGEEGGPIVASAAKAGPRDRPGARRGGGGDGAAPAGPPRRTNVWIDPGSGRVLDVADSNSGLIRVLHRIHGSFMVPGWGRTIVGVVGVAMLLSCLTGLWLWWPVAGSVRRGFRWRRQNSTSANLHHLIGFWILLPLAMLSFTGAWISFPQFFGRFEAAAPRGGDGPPDRARAARARPLESPRLTVDAALAAAHPDGALATIAWPTDQSPRWRIAFARDDAPPAEYGVDDATGEVTPPRPPRPETNARLMRRWHDGTGMGPVWQTLIFLGGVIPAALAVTGIIMWLRNRGWRAKLKSRRRTAKVRPAVQPAE</sequence>
<dbReference type="Proteomes" id="UP000321249">
    <property type="component" value="Unassembled WGS sequence"/>
</dbReference>
<proteinExistence type="predicted"/>
<dbReference type="EMBL" id="VOQQ01000001">
    <property type="protein sequence ID" value="TXC63633.1"/>
    <property type="molecule type" value="Genomic_DNA"/>
</dbReference>
<keyword evidence="2" id="KW-0472">Membrane</keyword>
<dbReference type="PANTHER" id="PTHR34219">
    <property type="entry name" value="IRON-REGULATED INNER MEMBRANE PROTEIN-RELATED"/>
    <property type="match status" value="1"/>
</dbReference>
<organism evidence="3 4">
    <name type="scientific">Allosphingosinicella ginsenosidimutans</name>
    <dbReference type="NCBI Taxonomy" id="1176539"/>
    <lineage>
        <taxon>Bacteria</taxon>
        <taxon>Pseudomonadati</taxon>
        <taxon>Pseudomonadota</taxon>
        <taxon>Alphaproteobacteria</taxon>
        <taxon>Sphingomonadales</taxon>
        <taxon>Sphingomonadaceae</taxon>
        <taxon>Allosphingosinicella</taxon>
    </lineage>
</organism>
<keyword evidence="2" id="KW-1133">Transmembrane helix</keyword>
<feature type="region of interest" description="Disordered" evidence="1">
    <location>
        <begin position="309"/>
        <end position="330"/>
    </location>
</feature>
<feature type="transmembrane region" description="Helical" evidence="2">
    <location>
        <begin position="346"/>
        <end position="370"/>
    </location>
</feature>
<dbReference type="PANTHER" id="PTHR34219:SF3">
    <property type="entry name" value="BLL7967 PROTEIN"/>
    <property type="match status" value="1"/>
</dbReference>